<evidence type="ECO:0000313" key="1">
    <source>
        <dbReference type="EMBL" id="CAH6362385.1"/>
    </source>
</evidence>
<reference evidence="1" key="1">
    <citation type="submission" date="2022-05" db="EMBL/GenBank/DDBJ databases">
        <authorList>
            <person name="Pothier F. J."/>
        </authorList>
    </citation>
    <scope>NUCLEOTIDE SEQUENCE</scope>
    <source>
        <strain evidence="1">DAPP-PG734</strain>
        <plasmid evidence="1">P1</plasmid>
    </source>
</reference>
<geneLocation type="plasmid" evidence="1 2">
    <name>P1</name>
</geneLocation>
<evidence type="ECO:0000313" key="2">
    <source>
        <dbReference type="Proteomes" id="UP001158961"/>
    </source>
</evidence>
<sequence length="120" mass="13652">MYRNFILHKGGSLWKSVGICSLFNCFNCSSAQSWISALNVDAYRRLAFRLPDPYITCFTAIIICIEKPILYCCNSLAEPKLCFTLLSLLWCLRFTLTFNLWRVGSLNSLLPDVICAHMAS</sequence>
<dbReference type="Proteomes" id="UP001158961">
    <property type="component" value="Plasmid P1"/>
</dbReference>
<accession>A0AAN2FJN3</accession>
<gene>
    <name evidence="1" type="ORF">DAPPPG734_21485</name>
</gene>
<dbReference type="EMBL" id="OW970316">
    <property type="protein sequence ID" value="CAH6362385.1"/>
    <property type="molecule type" value="Genomic_DNA"/>
</dbReference>
<organism evidence="1 2">
    <name type="scientific">Enterobacter agglomerans</name>
    <name type="common">Erwinia herbicola</name>
    <name type="synonym">Pantoea agglomerans</name>
    <dbReference type="NCBI Taxonomy" id="549"/>
    <lineage>
        <taxon>Bacteria</taxon>
        <taxon>Pseudomonadati</taxon>
        <taxon>Pseudomonadota</taxon>
        <taxon>Gammaproteobacteria</taxon>
        <taxon>Enterobacterales</taxon>
        <taxon>Erwiniaceae</taxon>
        <taxon>Pantoea</taxon>
        <taxon>Pantoea agglomerans group</taxon>
    </lineage>
</organism>
<keyword evidence="1" id="KW-0614">Plasmid</keyword>
<dbReference type="AlphaFoldDB" id="A0AAN2FJN3"/>
<protein>
    <submittedName>
        <fullName evidence="1">Uncharacterized protein</fullName>
    </submittedName>
</protein>
<name>A0AAN2FJN3_ENTAG</name>
<proteinExistence type="predicted"/>